<feature type="compositionally biased region" description="Pro residues" evidence="1">
    <location>
        <begin position="188"/>
        <end position="202"/>
    </location>
</feature>
<keyword evidence="4" id="KW-1185">Reference proteome</keyword>
<accession>A0A1H5YIJ6</accession>
<organism evidence="3 4">
    <name type="scientific">Bryocella elongata</name>
    <dbReference type="NCBI Taxonomy" id="863522"/>
    <lineage>
        <taxon>Bacteria</taxon>
        <taxon>Pseudomonadati</taxon>
        <taxon>Acidobacteriota</taxon>
        <taxon>Terriglobia</taxon>
        <taxon>Terriglobales</taxon>
        <taxon>Acidobacteriaceae</taxon>
        <taxon>Bryocella</taxon>
    </lineage>
</organism>
<reference evidence="3 4" key="1">
    <citation type="submission" date="2016-10" db="EMBL/GenBank/DDBJ databases">
        <authorList>
            <person name="de Groot N.N."/>
        </authorList>
    </citation>
    <scope>NUCLEOTIDE SEQUENCE [LARGE SCALE GENOMIC DNA]</scope>
    <source>
        <strain evidence="3 4">DSM 22489</strain>
    </source>
</reference>
<dbReference type="AlphaFoldDB" id="A0A1H5YIJ6"/>
<evidence type="ECO:0000313" key="4">
    <source>
        <dbReference type="Proteomes" id="UP000236728"/>
    </source>
</evidence>
<protein>
    <submittedName>
        <fullName evidence="3">Heavy-metal resistance</fullName>
    </submittedName>
</protein>
<dbReference type="InterPro" id="IPR025961">
    <property type="entry name" value="Metal_resist"/>
</dbReference>
<dbReference type="EMBL" id="FNVA01000003">
    <property type="protein sequence ID" value="SEG23520.1"/>
    <property type="molecule type" value="Genomic_DNA"/>
</dbReference>
<dbReference type="RefSeq" id="WP_103933179.1">
    <property type="nucleotide sequence ID" value="NZ_FNVA01000003.1"/>
</dbReference>
<dbReference type="Pfam" id="PF13801">
    <property type="entry name" value="Metal_resist"/>
    <property type="match status" value="1"/>
</dbReference>
<gene>
    <name evidence="3" type="ORF">SAMN05421819_2318</name>
</gene>
<name>A0A1H5YIJ6_9BACT</name>
<evidence type="ECO:0000256" key="2">
    <source>
        <dbReference type="SAM" id="SignalP"/>
    </source>
</evidence>
<proteinExistence type="predicted"/>
<dbReference type="Proteomes" id="UP000236728">
    <property type="component" value="Unassembled WGS sequence"/>
</dbReference>
<sequence length="208" mass="22455">MHMKRNAILTGALCVATALAAAAQGPGMGQGMGQGPMMAKMDHKGMGPDMHGGPARLLPPGTWWRDQSTVTAIGLSPDQQKKIDGIFLESRVQLIHMHASLEETQLRLDDTLSAPALDAVKAQKEIDESADTRASLEKAEAHMLLTIRGVLTADQWTKLQGLRPRHGELRPDGRKGVHRDGPRDNGMPQPPAPGQRPDGPPVPRDDQQ</sequence>
<keyword evidence="2" id="KW-0732">Signal</keyword>
<dbReference type="Gene3D" id="1.20.120.1490">
    <property type="match status" value="1"/>
</dbReference>
<dbReference type="OrthoDB" id="122988at2"/>
<feature type="signal peptide" evidence="2">
    <location>
        <begin position="1"/>
        <end position="20"/>
    </location>
</feature>
<feature type="region of interest" description="Disordered" evidence="1">
    <location>
        <begin position="162"/>
        <end position="208"/>
    </location>
</feature>
<feature type="chain" id="PRO_5009290560" evidence="2">
    <location>
        <begin position="21"/>
        <end position="208"/>
    </location>
</feature>
<evidence type="ECO:0000313" key="3">
    <source>
        <dbReference type="EMBL" id="SEG23520.1"/>
    </source>
</evidence>
<evidence type="ECO:0000256" key="1">
    <source>
        <dbReference type="SAM" id="MobiDB-lite"/>
    </source>
</evidence>
<feature type="compositionally biased region" description="Basic and acidic residues" evidence="1">
    <location>
        <begin position="165"/>
        <end position="183"/>
    </location>
</feature>